<name>A0A3P1B402_9FLAO</name>
<dbReference type="EMBL" id="RQTJ01000007">
    <property type="protein sequence ID" value="RRA95779.1"/>
    <property type="molecule type" value="Genomic_DNA"/>
</dbReference>
<accession>A0A3P1B402</accession>
<evidence type="ECO:0008006" key="4">
    <source>
        <dbReference type="Google" id="ProtNLM"/>
    </source>
</evidence>
<gene>
    <name evidence="2" type="ORF">EG242_04915</name>
</gene>
<sequence length="134" mass="15306">MKKLITLIFLTLICNAVNAQEINMVGQWKVKEIISPKAVENDNIRNMMNGLSESTFHLEQDNSIKITSLNPTEGFRYFTMMANDAIWNFKDNKLTLADKKSKRLIMKVSVSIKDGKTIFTFDETNLVVEVAKTE</sequence>
<evidence type="ECO:0000313" key="2">
    <source>
        <dbReference type="EMBL" id="RRA95779.1"/>
    </source>
</evidence>
<organism evidence="2 3">
    <name type="scientific">Paenimyroides viscosum</name>
    <dbReference type="NCBI Taxonomy" id="2488729"/>
    <lineage>
        <taxon>Bacteria</taxon>
        <taxon>Pseudomonadati</taxon>
        <taxon>Bacteroidota</taxon>
        <taxon>Flavobacteriia</taxon>
        <taxon>Flavobacteriales</taxon>
        <taxon>Flavobacteriaceae</taxon>
        <taxon>Paenimyroides</taxon>
    </lineage>
</organism>
<proteinExistence type="predicted"/>
<feature type="chain" id="PRO_5018123347" description="DUF5004 domain-containing protein" evidence="1">
    <location>
        <begin position="20"/>
        <end position="134"/>
    </location>
</feature>
<protein>
    <recommendedName>
        <fullName evidence="4">DUF5004 domain-containing protein</fullName>
    </recommendedName>
</protein>
<dbReference type="AlphaFoldDB" id="A0A3P1B402"/>
<dbReference type="Proteomes" id="UP000268372">
    <property type="component" value="Unassembled WGS sequence"/>
</dbReference>
<comment type="caution">
    <text evidence="2">The sequence shown here is derived from an EMBL/GenBank/DDBJ whole genome shotgun (WGS) entry which is preliminary data.</text>
</comment>
<reference evidence="2 3" key="1">
    <citation type="submission" date="2018-11" db="EMBL/GenBank/DDBJ databases">
        <title>Flavobacterium sp. nov., YIM 102796 draft genome.</title>
        <authorList>
            <person name="Li G."/>
            <person name="Jiang Y."/>
        </authorList>
    </citation>
    <scope>NUCLEOTIDE SEQUENCE [LARGE SCALE GENOMIC DNA]</scope>
    <source>
        <strain evidence="2 3">YIM 102796</strain>
    </source>
</reference>
<keyword evidence="3" id="KW-1185">Reference proteome</keyword>
<dbReference type="OrthoDB" id="9888237at2"/>
<evidence type="ECO:0000256" key="1">
    <source>
        <dbReference type="SAM" id="SignalP"/>
    </source>
</evidence>
<dbReference type="RefSeq" id="WP_124898793.1">
    <property type="nucleotide sequence ID" value="NZ_RQTJ01000007.1"/>
</dbReference>
<keyword evidence="1" id="KW-0732">Signal</keyword>
<feature type="signal peptide" evidence="1">
    <location>
        <begin position="1"/>
        <end position="19"/>
    </location>
</feature>
<evidence type="ECO:0000313" key="3">
    <source>
        <dbReference type="Proteomes" id="UP000268372"/>
    </source>
</evidence>